<evidence type="ECO:0000313" key="4">
    <source>
        <dbReference type="WBParaSite" id="ACRNAN_Path_444.g1688.t1"/>
    </source>
</evidence>
<dbReference type="InterPro" id="IPR036249">
    <property type="entry name" value="Thioredoxin-like_sf"/>
</dbReference>
<evidence type="ECO:0000256" key="1">
    <source>
        <dbReference type="SAM" id="MobiDB-lite"/>
    </source>
</evidence>
<feature type="region of interest" description="Disordered" evidence="1">
    <location>
        <begin position="44"/>
        <end position="120"/>
    </location>
</feature>
<protein>
    <submittedName>
        <fullName evidence="4">Glutaredoxin domain-containing protein</fullName>
    </submittedName>
</protein>
<feature type="compositionally biased region" description="Low complexity" evidence="1">
    <location>
        <begin position="44"/>
        <end position="62"/>
    </location>
</feature>
<keyword evidence="2" id="KW-0732">Signal</keyword>
<accession>A0A914C866</accession>
<evidence type="ECO:0000313" key="3">
    <source>
        <dbReference type="Proteomes" id="UP000887540"/>
    </source>
</evidence>
<dbReference type="Gene3D" id="3.40.30.10">
    <property type="entry name" value="Glutaredoxin"/>
    <property type="match status" value="1"/>
</dbReference>
<feature type="chain" id="PRO_5037801157" evidence="2">
    <location>
        <begin position="30"/>
        <end position="616"/>
    </location>
</feature>
<dbReference type="WBParaSite" id="ACRNAN_Path_444.g1688.t1">
    <property type="protein sequence ID" value="ACRNAN_Path_444.g1688.t1"/>
    <property type="gene ID" value="ACRNAN_Path_444.g1688"/>
</dbReference>
<name>A0A914C866_9BILA</name>
<dbReference type="PROSITE" id="PS51354">
    <property type="entry name" value="GLUTAREDOXIN_2"/>
    <property type="match status" value="1"/>
</dbReference>
<proteinExistence type="predicted"/>
<organism evidence="3 4">
    <name type="scientific">Acrobeloides nanus</name>
    <dbReference type="NCBI Taxonomy" id="290746"/>
    <lineage>
        <taxon>Eukaryota</taxon>
        <taxon>Metazoa</taxon>
        <taxon>Ecdysozoa</taxon>
        <taxon>Nematoda</taxon>
        <taxon>Chromadorea</taxon>
        <taxon>Rhabditida</taxon>
        <taxon>Tylenchina</taxon>
        <taxon>Cephalobomorpha</taxon>
        <taxon>Cephaloboidea</taxon>
        <taxon>Cephalobidae</taxon>
        <taxon>Acrobeloides</taxon>
    </lineage>
</organism>
<dbReference type="SUPFAM" id="SSF52833">
    <property type="entry name" value="Thioredoxin-like"/>
    <property type="match status" value="1"/>
</dbReference>
<keyword evidence="3" id="KW-1185">Reference proteome</keyword>
<feature type="signal peptide" evidence="2">
    <location>
        <begin position="1"/>
        <end position="29"/>
    </location>
</feature>
<evidence type="ECO:0000256" key="2">
    <source>
        <dbReference type="SAM" id="SignalP"/>
    </source>
</evidence>
<feature type="region of interest" description="Disordered" evidence="1">
    <location>
        <begin position="298"/>
        <end position="355"/>
    </location>
</feature>
<feature type="compositionally biased region" description="Polar residues" evidence="1">
    <location>
        <begin position="79"/>
        <end position="105"/>
    </location>
</feature>
<sequence>MLISKMRFKPPMALYTKILMFLLFDSILAQPRLDYYSNSYQSLPSPQTQIQQGSSSQESQFPPASPPGFSPSQFFGQPNLANQASNNFNLPNPTNLQPSTYNSQYVPIKPPPGFSINNPTNSLPENYLSWSNSPNPNAQQQISVENNNGVSPWNLGNPNKQQSFVVYPNNGQASYGAVDNLYKVPHLPAEMVEQGSTMAPPFQPPLPPTHSINPSFGNYAQQQQNIPSSVTFMNGPNGVFPHQNIQLPVGNSYANGPSLPVQQLGAPQPPPQTVEIDQNNIQRYAQYLEILQKHYGIKMPGQSSSESNPPSPSSNTMQQIVPTNSNTATEYASNGYPSALPGPQPVPQPTNYNNFNSWPSFPNNYVPQATNQPKSAMSIVNNPMPALPPVPETGYNNYANIQQPSPHGQTYGIFPPPPQQPQTNVDYTSNNHHVHVLPDTQKPRTMAPTISYPQYTWTTQPPTTPTTTITTTLRPLTHVSLERGEASTPRPLPSTTASTTSIQALTQQIRRLPAVLYVDSRNPEARKTEALLRETYGLPLVAFYVDKIDRPKTVERHLQQLTAHKGLPYLFICGTFIGSQQHIDNYHDNKQIPQLVEYVCGDEKKRKSAKSKKSSS</sequence>
<dbReference type="Proteomes" id="UP000887540">
    <property type="component" value="Unplaced"/>
</dbReference>
<feature type="compositionally biased region" description="Polar residues" evidence="1">
    <location>
        <begin position="316"/>
        <end position="336"/>
    </location>
</feature>
<reference evidence="4" key="1">
    <citation type="submission" date="2022-11" db="UniProtKB">
        <authorList>
            <consortium name="WormBaseParasite"/>
        </authorList>
    </citation>
    <scope>IDENTIFICATION</scope>
</reference>
<dbReference type="AlphaFoldDB" id="A0A914C866"/>